<comment type="caution">
    <text evidence="1">The sequence shown here is derived from an EMBL/GenBank/DDBJ whole genome shotgun (WGS) entry which is preliminary data.</text>
</comment>
<name>A0A317NLI6_9NOCA</name>
<sequence>MIEPWTRADRADVCALLDAALADGQLTERALWTHIVRGAIACLSPPEEVYSPKGSPSSPGGYSLSMSRSNFINSSPLPSFIGPWAYCRTNRRVRH</sequence>
<evidence type="ECO:0000313" key="1">
    <source>
        <dbReference type="EMBL" id="PWV76159.1"/>
    </source>
</evidence>
<accession>A0A317NLI6</accession>
<dbReference type="Proteomes" id="UP000246410">
    <property type="component" value="Unassembled WGS sequence"/>
</dbReference>
<gene>
    <name evidence="1" type="ORF">DFR69_104262</name>
</gene>
<dbReference type="AlphaFoldDB" id="A0A317NLI6"/>
<protein>
    <submittedName>
        <fullName evidence="1">Uncharacterized protein</fullName>
    </submittedName>
</protein>
<dbReference type="EMBL" id="QGTL01000004">
    <property type="protein sequence ID" value="PWV76159.1"/>
    <property type="molecule type" value="Genomic_DNA"/>
</dbReference>
<organism evidence="1 2">
    <name type="scientific">Nocardia neocaledoniensis</name>
    <dbReference type="NCBI Taxonomy" id="236511"/>
    <lineage>
        <taxon>Bacteria</taxon>
        <taxon>Bacillati</taxon>
        <taxon>Actinomycetota</taxon>
        <taxon>Actinomycetes</taxon>
        <taxon>Mycobacteriales</taxon>
        <taxon>Nocardiaceae</taxon>
        <taxon>Nocardia</taxon>
    </lineage>
</organism>
<keyword evidence="2" id="KW-1185">Reference proteome</keyword>
<proteinExistence type="predicted"/>
<reference evidence="1 2" key="1">
    <citation type="submission" date="2018-05" db="EMBL/GenBank/DDBJ databases">
        <title>Genomic Encyclopedia of Type Strains, Phase IV (KMG-IV): sequencing the most valuable type-strain genomes for metagenomic binning, comparative biology and taxonomic classification.</title>
        <authorList>
            <person name="Goeker M."/>
        </authorList>
    </citation>
    <scope>NUCLEOTIDE SEQUENCE [LARGE SCALE GENOMIC DNA]</scope>
    <source>
        <strain evidence="1 2">DSM 44717</strain>
    </source>
</reference>
<evidence type="ECO:0000313" key="2">
    <source>
        <dbReference type="Proteomes" id="UP000246410"/>
    </source>
</evidence>